<evidence type="ECO:0000313" key="6">
    <source>
        <dbReference type="EMBL" id="TCK06381.1"/>
    </source>
</evidence>
<dbReference type="HAMAP" id="MF_00340">
    <property type="entry name" value="Ribosomal_bL32"/>
    <property type="match status" value="1"/>
</dbReference>
<evidence type="ECO:0000256" key="4">
    <source>
        <dbReference type="ARBA" id="ARBA00035178"/>
    </source>
</evidence>
<dbReference type="AlphaFoldDB" id="A0A4R1GH82"/>
<keyword evidence="2 5" id="KW-0689">Ribosomal protein</keyword>
<evidence type="ECO:0000313" key="7">
    <source>
        <dbReference type="Proteomes" id="UP000295777"/>
    </source>
</evidence>
<dbReference type="SUPFAM" id="SSF57829">
    <property type="entry name" value="Zn-binding ribosomal proteins"/>
    <property type="match status" value="1"/>
</dbReference>
<dbReference type="InterPro" id="IPR011332">
    <property type="entry name" value="Ribosomal_zn-bd"/>
</dbReference>
<sequence>MAVPKRKVSRTRRDKRRTHWKARVPAISVCPNCYQPKPPHRVCRYCGYYKGEQVIEVEE</sequence>
<dbReference type="NCBIfam" id="TIGR01031">
    <property type="entry name" value="rpmF_bact"/>
    <property type="match status" value="1"/>
</dbReference>
<keyword evidence="3 5" id="KW-0687">Ribonucleoprotein</keyword>
<evidence type="ECO:0000256" key="1">
    <source>
        <dbReference type="ARBA" id="ARBA00008560"/>
    </source>
</evidence>
<dbReference type="OrthoDB" id="9812874at2"/>
<dbReference type="GO" id="GO:0015934">
    <property type="term" value="C:large ribosomal subunit"/>
    <property type="evidence" value="ECO:0007669"/>
    <property type="project" value="InterPro"/>
</dbReference>
<accession>A0A4R1GH82</accession>
<dbReference type="EMBL" id="SMFV01000001">
    <property type="protein sequence ID" value="TCK06381.1"/>
    <property type="molecule type" value="Genomic_DNA"/>
</dbReference>
<gene>
    <name evidence="5" type="primary">rpmF</name>
    <name evidence="6" type="ORF">CLV27_0182</name>
</gene>
<dbReference type="PANTHER" id="PTHR35534:SF1">
    <property type="entry name" value="LARGE RIBOSOMAL SUBUNIT PROTEIN BL32"/>
    <property type="match status" value="1"/>
</dbReference>
<protein>
    <recommendedName>
        <fullName evidence="4 5">Large ribosomal subunit protein bL32</fullName>
    </recommendedName>
</protein>
<evidence type="ECO:0000256" key="3">
    <source>
        <dbReference type="ARBA" id="ARBA00023274"/>
    </source>
</evidence>
<dbReference type="RefSeq" id="WP_132524867.1">
    <property type="nucleotide sequence ID" value="NZ_SMFV01000001.1"/>
</dbReference>
<reference evidence="6 7" key="1">
    <citation type="submission" date="2019-03" db="EMBL/GenBank/DDBJ databases">
        <title>Genomic Encyclopedia of Archaeal and Bacterial Type Strains, Phase II (KMG-II): from individual species to whole genera.</title>
        <authorList>
            <person name="Goeker M."/>
        </authorList>
    </citation>
    <scope>NUCLEOTIDE SEQUENCE [LARGE SCALE GENOMIC DNA]</scope>
    <source>
        <strain evidence="6 7">DSM 24425</strain>
    </source>
</reference>
<dbReference type="InterPro" id="IPR044957">
    <property type="entry name" value="Ribosomal_bL32_bact"/>
</dbReference>
<dbReference type="GO" id="GO:0006412">
    <property type="term" value="P:translation"/>
    <property type="evidence" value="ECO:0007669"/>
    <property type="project" value="UniProtKB-UniRule"/>
</dbReference>
<keyword evidence="7" id="KW-1185">Reference proteome</keyword>
<dbReference type="Proteomes" id="UP000295777">
    <property type="component" value="Unassembled WGS sequence"/>
</dbReference>
<evidence type="ECO:0000256" key="2">
    <source>
        <dbReference type="ARBA" id="ARBA00022980"/>
    </source>
</evidence>
<proteinExistence type="inferred from homology"/>
<organism evidence="6 7">
    <name type="scientific">Phorcysia thermohydrogeniphila</name>
    <dbReference type="NCBI Taxonomy" id="936138"/>
    <lineage>
        <taxon>Bacteria</taxon>
        <taxon>Pseudomonadati</taxon>
        <taxon>Aquificota</taxon>
        <taxon>Aquificia</taxon>
        <taxon>Desulfurobacteriales</taxon>
        <taxon>Desulfurobacteriaceae</taxon>
        <taxon>Phorcysia</taxon>
    </lineage>
</organism>
<evidence type="ECO:0000256" key="5">
    <source>
        <dbReference type="HAMAP-Rule" id="MF_00340"/>
    </source>
</evidence>
<comment type="caution">
    <text evidence="6">The sequence shown here is derived from an EMBL/GenBank/DDBJ whole genome shotgun (WGS) entry which is preliminary data.</text>
</comment>
<dbReference type="GO" id="GO:0003735">
    <property type="term" value="F:structural constituent of ribosome"/>
    <property type="evidence" value="ECO:0007669"/>
    <property type="project" value="InterPro"/>
</dbReference>
<comment type="similarity">
    <text evidence="1 5">Belongs to the bacterial ribosomal protein bL32 family.</text>
</comment>
<dbReference type="PANTHER" id="PTHR35534">
    <property type="entry name" value="50S RIBOSOMAL PROTEIN L32"/>
    <property type="match status" value="1"/>
</dbReference>
<name>A0A4R1GH82_9BACT</name>
<dbReference type="InterPro" id="IPR002677">
    <property type="entry name" value="Ribosomal_bL32"/>
</dbReference>
<dbReference type="Pfam" id="PF01783">
    <property type="entry name" value="Ribosomal_L32p"/>
    <property type="match status" value="1"/>
</dbReference>